<feature type="domain" description="Globin" evidence="4">
    <location>
        <begin position="433"/>
        <end position="568"/>
    </location>
</feature>
<feature type="non-terminal residue" evidence="6">
    <location>
        <position position="637"/>
    </location>
</feature>
<evidence type="ECO:0000313" key="6">
    <source>
        <dbReference type="EMBL" id="ETO21548.1"/>
    </source>
</evidence>
<keyword evidence="2" id="KW-0732">Signal</keyword>
<protein>
    <recommendedName>
        <fullName evidence="8">Thioredoxin domain-containing protein</fullName>
    </recommendedName>
</protein>
<dbReference type="CDD" id="cd02961">
    <property type="entry name" value="PDI_a_family"/>
    <property type="match status" value="1"/>
</dbReference>
<dbReference type="InterPro" id="IPR044399">
    <property type="entry name" value="Mb-like_M"/>
</dbReference>
<keyword evidence="3" id="KW-0472">Membrane</keyword>
<keyword evidence="7" id="KW-1185">Reference proteome</keyword>
<dbReference type="InterPro" id="IPR051063">
    <property type="entry name" value="PDI"/>
</dbReference>
<dbReference type="AlphaFoldDB" id="X6N6I0"/>
<evidence type="ECO:0008006" key="8">
    <source>
        <dbReference type="Google" id="ProtNLM"/>
    </source>
</evidence>
<dbReference type="SUPFAM" id="SSF52833">
    <property type="entry name" value="Thioredoxin-like"/>
    <property type="match status" value="1"/>
</dbReference>
<dbReference type="OrthoDB" id="72053at2759"/>
<feature type="transmembrane region" description="Helical" evidence="3">
    <location>
        <begin position="304"/>
        <end position="327"/>
    </location>
</feature>
<dbReference type="SUPFAM" id="SSF46458">
    <property type="entry name" value="Globin-like"/>
    <property type="match status" value="1"/>
</dbReference>
<dbReference type="GO" id="GO:0005783">
    <property type="term" value="C:endoplasmic reticulum"/>
    <property type="evidence" value="ECO:0007669"/>
    <property type="project" value="TreeGrafter"/>
</dbReference>
<dbReference type="GO" id="GO:0020037">
    <property type="term" value="F:heme binding"/>
    <property type="evidence" value="ECO:0007669"/>
    <property type="project" value="InterPro"/>
</dbReference>
<name>X6N6I0_RETFI</name>
<dbReference type="EMBL" id="ASPP01011514">
    <property type="protein sequence ID" value="ETO21548.1"/>
    <property type="molecule type" value="Genomic_DNA"/>
</dbReference>
<dbReference type="PANTHER" id="PTHR45672:SF3">
    <property type="entry name" value="THIOREDOXIN DOMAIN-CONTAINING PROTEIN 5"/>
    <property type="match status" value="1"/>
</dbReference>
<keyword evidence="3" id="KW-1133">Transmembrane helix</keyword>
<dbReference type="Gene3D" id="3.40.30.10">
    <property type="entry name" value="Glutaredoxin"/>
    <property type="match status" value="1"/>
</dbReference>
<feature type="domain" description="Thioredoxin" evidence="5">
    <location>
        <begin position="37"/>
        <end position="168"/>
    </location>
</feature>
<evidence type="ECO:0000313" key="7">
    <source>
        <dbReference type="Proteomes" id="UP000023152"/>
    </source>
</evidence>
<dbReference type="Pfam" id="PF00085">
    <property type="entry name" value="Thioredoxin"/>
    <property type="match status" value="1"/>
</dbReference>
<reference evidence="6 7" key="1">
    <citation type="journal article" date="2013" name="Curr. Biol.">
        <title>The Genome of the Foraminiferan Reticulomyxa filosa.</title>
        <authorList>
            <person name="Glockner G."/>
            <person name="Hulsmann N."/>
            <person name="Schleicher M."/>
            <person name="Noegel A.A."/>
            <person name="Eichinger L."/>
            <person name="Gallinger C."/>
            <person name="Pawlowski J."/>
            <person name="Sierra R."/>
            <person name="Euteneuer U."/>
            <person name="Pillet L."/>
            <person name="Moustafa A."/>
            <person name="Platzer M."/>
            <person name="Groth M."/>
            <person name="Szafranski K."/>
            <person name="Schliwa M."/>
        </authorList>
    </citation>
    <scope>NUCLEOTIDE SEQUENCE [LARGE SCALE GENOMIC DNA]</scope>
</reference>
<feature type="non-terminal residue" evidence="6">
    <location>
        <position position="1"/>
    </location>
</feature>
<sequence>FFFFFFLKKKKKKGLLDEDKDAEHRGLNKDIDHHLAHIEKSAHPELEADWDSTSDHFQHTDFNAVLEYHDFTVVNFYANWCIHCRHFAPTWKEAEEETDRMEFRDKNREVVVAKLLRVNCVDFGDLCARIGIRAYPTVRLYKHDKSFTQYTGPREKQSIINFVKDFIHNEDTGKHEVVAHHRLLQEGCRVHGELLVRRVPGYFFLEAESKLDSLDPFMTNVSHRVNHLHIVGDRAAMQDYAKRTASQVTRDIFKNTEPMKSTSFITFKPHTAPQHYLNVIPTRFDDKYVFSPLSIKVSTKGRPLYDFLTSVFAIIVTKICSLFWFLFERKTKIKIQNIKFKKKKTTQIVIKTEVNTSFFQFLQTDKVMLIINCSCFIANQTHKPILQEIEKGRFPFESQPTTGKNNNMSFWRFFVFGSSEDTGPPTSDSSIEDLAREDAVKIVKTTWAELMRKKEEVGLRIYQEVLLKEVEMSRLFLQTKIDKQSNTFMMMLNTVVGYLDDLSTLDEKLTALGVTHLNKYGVKRRHFKHFRTAFMRAIKQYVPWTDRREAAWMWFWARIIDRMTADNSLIPFAKDTTPQQYMEYAKAIHETFDAVIADDPQHFSNTFYQDLLDSQPDIATLFKHTEIQQQGAKFISM</sequence>
<comment type="caution">
    <text evidence="6">The sequence shown here is derived from an EMBL/GenBank/DDBJ whole genome shotgun (WGS) entry which is preliminary data.</text>
</comment>
<organism evidence="6 7">
    <name type="scientific">Reticulomyxa filosa</name>
    <dbReference type="NCBI Taxonomy" id="46433"/>
    <lineage>
        <taxon>Eukaryota</taxon>
        <taxon>Sar</taxon>
        <taxon>Rhizaria</taxon>
        <taxon>Retaria</taxon>
        <taxon>Foraminifera</taxon>
        <taxon>Monothalamids</taxon>
        <taxon>Reticulomyxidae</taxon>
        <taxon>Reticulomyxa</taxon>
    </lineage>
</organism>
<dbReference type="GO" id="GO:0006457">
    <property type="term" value="P:protein folding"/>
    <property type="evidence" value="ECO:0007669"/>
    <property type="project" value="TreeGrafter"/>
</dbReference>
<keyword evidence="3" id="KW-0812">Transmembrane</keyword>
<comment type="similarity">
    <text evidence="1">Belongs to the protein disulfide isomerase family.</text>
</comment>
<dbReference type="GO" id="GO:0003756">
    <property type="term" value="F:protein disulfide isomerase activity"/>
    <property type="evidence" value="ECO:0007669"/>
    <property type="project" value="TreeGrafter"/>
</dbReference>
<dbReference type="CDD" id="cd01040">
    <property type="entry name" value="Mb-like"/>
    <property type="match status" value="1"/>
</dbReference>
<gene>
    <name evidence="6" type="ORF">RFI_15655</name>
</gene>
<dbReference type="InterPro" id="IPR012292">
    <property type="entry name" value="Globin/Proto"/>
</dbReference>
<dbReference type="Proteomes" id="UP000023152">
    <property type="component" value="Unassembled WGS sequence"/>
</dbReference>
<proteinExistence type="inferred from homology"/>
<evidence type="ECO:0000259" key="4">
    <source>
        <dbReference type="PROSITE" id="PS01033"/>
    </source>
</evidence>
<evidence type="ECO:0000259" key="5">
    <source>
        <dbReference type="PROSITE" id="PS51352"/>
    </source>
</evidence>
<dbReference type="InterPro" id="IPR036249">
    <property type="entry name" value="Thioredoxin-like_sf"/>
</dbReference>
<dbReference type="Pfam" id="PF00042">
    <property type="entry name" value="Globin"/>
    <property type="match status" value="1"/>
</dbReference>
<dbReference type="InterPro" id="IPR013766">
    <property type="entry name" value="Thioredoxin_domain"/>
</dbReference>
<accession>X6N6I0</accession>
<dbReference type="PROSITE" id="PS01033">
    <property type="entry name" value="GLOBIN"/>
    <property type="match status" value="1"/>
</dbReference>
<dbReference type="GO" id="GO:0019825">
    <property type="term" value="F:oxygen binding"/>
    <property type="evidence" value="ECO:0007669"/>
    <property type="project" value="InterPro"/>
</dbReference>
<dbReference type="PANTHER" id="PTHR45672">
    <property type="entry name" value="PROTEIN DISULFIDE-ISOMERASE C17H9.14C-RELATED"/>
    <property type="match status" value="1"/>
</dbReference>
<evidence type="ECO:0000256" key="1">
    <source>
        <dbReference type="ARBA" id="ARBA00006347"/>
    </source>
</evidence>
<dbReference type="InterPro" id="IPR000971">
    <property type="entry name" value="Globin"/>
</dbReference>
<evidence type="ECO:0000256" key="2">
    <source>
        <dbReference type="ARBA" id="ARBA00022729"/>
    </source>
</evidence>
<evidence type="ECO:0000256" key="3">
    <source>
        <dbReference type="SAM" id="Phobius"/>
    </source>
</evidence>
<dbReference type="Gene3D" id="1.10.490.10">
    <property type="entry name" value="Globins"/>
    <property type="match status" value="2"/>
</dbReference>
<dbReference type="PROSITE" id="PS51352">
    <property type="entry name" value="THIOREDOXIN_2"/>
    <property type="match status" value="1"/>
</dbReference>
<dbReference type="InterPro" id="IPR009050">
    <property type="entry name" value="Globin-like_sf"/>
</dbReference>